<name>A0A151J072_9HYME</name>
<dbReference type="AlphaFoldDB" id="A0A151J072"/>
<dbReference type="PANTHER" id="PTHR46579:SF1">
    <property type="entry name" value="F5_8 TYPE C DOMAIN-CONTAINING PROTEIN"/>
    <property type="match status" value="1"/>
</dbReference>
<dbReference type="STRING" id="471704.A0A151J072"/>
<dbReference type="EMBL" id="KQ980645">
    <property type="protein sequence ID" value="KYN14905.1"/>
    <property type="molecule type" value="Genomic_DNA"/>
</dbReference>
<proteinExistence type="predicted"/>
<organism evidence="1 2">
    <name type="scientific">Trachymyrmex cornetzi</name>
    <dbReference type="NCBI Taxonomy" id="471704"/>
    <lineage>
        <taxon>Eukaryota</taxon>
        <taxon>Metazoa</taxon>
        <taxon>Ecdysozoa</taxon>
        <taxon>Arthropoda</taxon>
        <taxon>Hexapoda</taxon>
        <taxon>Insecta</taxon>
        <taxon>Pterygota</taxon>
        <taxon>Neoptera</taxon>
        <taxon>Endopterygota</taxon>
        <taxon>Hymenoptera</taxon>
        <taxon>Apocrita</taxon>
        <taxon>Aculeata</taxon>
        <taxon>Formicoidea</taxon>
        <taxon>Formicidae</taxon>
        <taxon>Myrmicinae</taxon>
        <taxon>Trachymyrmex</taxon>
    </lineage>
</organism>
<reference evidence="1 2" key="1">
    <citation type="submission" date="2015-09" db="EMBL/GenBank/DDBJ databases">
        <title>Trachymyrmex cornetzi WGS genome.</title>
        <authorList>
            <person name="Nygaard S."/>
            <person name="Hu H."/>
            <person name="Boomsma J."/>
            <person name="Zhang G."/>
        </authorList>
    </citation>
    <scope>NUCLEOTIDE SEQUENCE [LARGE SCALE GENOMIC DNA]</scope>
    <source>
        <strain evidence="1">Tcor2-1</strain>
        <tissue evidence="1">Whole body</tissue>
    </source>
</reference>
<evidence type="ECO:0000313" key="2">
    <source>
        <dbReference type="Proteomes" id="UP000078492"/>
    </source>
</evidence>
<dbReference type="Proteomes" id="UP000078492">
    <property type="component" value="Unassembled WGS sequence"/>
</dbReference>
<gene>
    <name evidence="1" type="ORF">ALC57_12880</name>
</gene>
<protein>
    <recommendedName>
        <fullName evidence="3">DUF4218 domain-containing protein</fullName>
    </recommendedName>
</protein>
<sequence>MLIEYFFKCFKKIYGAKFMSHNLHTLLHICSDVQKYGPVDNFSAFRFENYMSNIKKMIRKNEKPLQQLSRRYSELNNFNMPIKKTIIKNNNEICFEKVHSNGPLIDGYNFSSEYKILRTKTYTIHSNSASNNCISLENGTVVSVLNLVKRSDNSKFIIGKKLKVVKDLYSDPVYPCASKELGVQVMREDIAVWPCENIRNKMWKMPYDQNQFVVFPVIHT</sequence>
<keyword evidence="2" id="KW-1185">Reference proteome</keyword>
<dbReference type="PANTHER" id="PTHR46579">
    <property type="entry name" value="F5/8 TYPE C DOMAIN-CONTAINING PROTEIN-RELATED"/>
    <property type="match status" value="1"/>
</dbReference>
<evidence type="ECO:0008006" key="3">
    <source>
        <dbReference type="Google" id="ProtNLM"/>
    </source>
</evidence>
<accession>A0A151J072</accession>
<evidence type="ECO:0000313" key="1">
    <source>
        <dbReference type="EMBL" id="KYN14905.1"/>
    </source>
</evidence>